<dbReference type="Pfam" id="PF20335">
    <property type="entry name" value="DUF6630"/>
    <property type="match status" value="1"/>
</dbReference>
<comment type="caution">
    <text evidence="2">The sequence shown here is derived from an EMBL/GenBank/DDBJ whole genome shotgun (WGS) entry which is preliminary data.</text>
</comment>
<evidence type="ECO:0000313" key="2">
    <source>
        <dbReference type="EMBL" id="RXQ98931.1"/>
    </source>
</evidence>
<accession>A0A4Q1JRG5</accession>
<name>A0A4Q1JRG5_9GAMM</name>
<feature type="domain" description="DUF6630" evidence="1">
    <location>
        <begin position="28"/>
        <end position="174"/>
    </location>
</feature>
<sequence>MFPDNSADYEDDFDGYVPDEDDAFEARVWNLLMLINPGDEDTALRQFGGWRELNGGEEVDGPELLLQLKDILDWTSGFHVETGDTETLMDALDQQAARWSIEIDWGGDRDDDEFMSALDAGELLGLAYDRLREDGYTLWTWDAGMEASAGFVALRRDDDGMRALSQLLGFDLRPGSDPF</sequence>
<evidence type="ECO:0000313" key="3">
    <source>
        <dbReference type="Proteomes" id="UP000289784"/>
    </source>
</evidence>
<organism evidence="2 3">
    <name type="scientific">Pseudoxanthomonas composti</name>
    <dbReference type="NCBI Taxonomy" id="2137479"/>
    <lineage>
        <taxon>Bacteria</taxon>
        <taxon>Pseudomonadati</taxon>
        <taxon>Pseudomonadota</taxon>
        <taxon>Gammaproteobacteria</taxon>
        <taxon>Lysobacterales</taxon>
        <taxon>Lysobacteraceae</taxon>
        <taxon>Pseudoxanthomonas</taxon>
    </lineage>
</organism>
<dbReference type="RefSeq" id="WP_129472709.1">
    <property type="nucleotide sequence ID" value="NZ_SAWZ01000017.1"/>
</dbReference>
<reference evidence="2 3" key="1">
    <citation type="submission" date="2019-01" db="EMBL/GenBank/DDBJ databases">
        <title>Pseudoxanthomonas composti sp. nov., isolated from compost.</title>
        <authorList>
            <person name="Yang G."/>
        </authorList>
    </citation>
    <scope>NUCLEOTIDE SEQUENCE [LARGE SCALE GENOMIC DNA]</scope>
    <source>
        <strain evidence="2 3">GSS15</strain>
    </source>
</reference>
<keyword evidence="3" id="KW-1185">Reference proteome</keyword>
<gene>
    <name evidence="2" type="ORF">EPA99_18340</name>
</gene>
<dbReference type="OrthoDB" id="8969087at2"/>
<dbReference type="AlphaFoldDB" id="A0A4Q1JRG5"/>
<protein>
    <recommendedName>
        <fullName evidence="1">DUF6630 domain-containing protein</fullName>
    </recommendedName>
</protein>
<dbReference type="Proteomes" id="UP000289784">
    <property type="component" value="Unassembled WGS sequence"/>
</dbReference>
<dbReference type="InterPro" id="IPR046582">
    <property type="entry name" value="DUF6630"/>
</dbReference>
<evidence type="ECO:0000259" key="1">
    <source>
        <dbReference type="Pfam" id="PF20335"/>
    </source>
</evidence>
<dbReference type="EMBL" id="SAWZ01000017">
    <property type="protein sequence ID" value="RXQ98931.1"/>
    <property type="molecule type" value="Genomic_DNA"/>
</dbReference>
<proteinExistence type="predicted"/>